<accession>A0A2N5DUX6</accession>
<protein>
    <recommendedName>
        <fullName evidence="9">AI-2E family transporter</fullName>
    </recommendedName>
</protein>
<evidence type="ECO:0000256" key="3">
    <source>
        <dbReference type="ARBA" id="ARBA00022692"/>
    </source>
</evidence>
<dbReference type="Pfam" id="PF01594">
    <property type="entry name" value="AI-2E_transport"/>
    <property type="match status" value="1"/>
</dbReference>
<sequence>MQIMSLNQIRWLSLVVVLGGLLLLLPLHLLGCFIAGFVVYELVNALTPHFQKIISGDRARWLVVALISTVVVSGLIAAVTGIISFLMDDVQNSAVFNARVASLLEDAQSRLSPVMSHYLPTNIEELQRQFLKWLREHIVMLQNIGKNAAHTFITMLIGMVLGAIVSLQRDDSAQPYPPLKAELLQRMQLLASAFRNIVFAQFKISLINTVLSTAFLFGVLPLFGIHLPLAKTLVVATFVFGLIPVIGNLLSNTLIFIVGLSLSLWVALLVLSYLIIIHKVEYFLNARIVGTRINARSWEILLAMLVFESAFGLPGVIAAPIYYAYLKNELRHAALI</sequence>
<feature type="transmembrane region" description="Helical" evidence="6">
    <location>
        <begin position="232"/>
        <end position="250"/>
    </location>
</feature>
<evidence type="ECO:0008006" key="9">
    <source>
        <dbReference type="Google" id="ProtNLM"/>
    </source>
</evidence>
<keyword evidence="3 6" id="KW-0812">Transmembrane</keyword>
<feature type="transmembrane region" description="Helical" evidence="6">
    <location>
        <begin position="298"/>
        <end position="325"/>
    </location>
</feature>
<dbReference type="Proteomes" id="UP000234503">
    <property type="component" value="Unassembled WGS sequence"/>
</dbReference>
<feature type="transmembrane region" description="Helical" evidence="6">
    <location>
        <begin position="148"/>
        <end position="167"/>
    </location>
</feature>
<evidence type="ECO:0000313" key="7">
    <source>
        <dbReference type="EMBL" id="PLR30741.1"/>
    </source>
</evidence>
<reference evidence="7 8" key="1">
    <citation type="submission" date="2017-12" db="EMBL/GenBank/DDBJ databases">
        <title>Characterization of six clinical isolates of Enterochimera gen. nov., a novel genus of the Yersiniaciae family and the three species Enterochimera arupensis sp. nov., Enterochimera coloradensis sp. nov, and Enterochimera californica sp. nov.</title>
        <authorList>
            <person name="Rossi A."/>
            <person name="Fisher M."/>
        </authorList>
    </citation>
    <scope>NUCLEOTIDE SEQUENCE [LARGE SCALE GENOMIC DNA]</scope>
    <source>
        <strain evidence="8">2016-Iso4</strain>
    </source>
</reference>
<dbReference type="RefSeq" id="WP_101826556.1">
    <property type="nucleotide sequence ID" value="NZ_PJZH01000028.1"/>
</dbReference>
<keyword evidence="5 6" id="KW-0472">Membrane</keyword>
<proteinExistence type="inferred from homology"/>
<evidence type="ECO:0000313" key="8">
    <source>
        <dbReference type="Proteomes" id="UP000234503"/>
    </source>
</evidence>
<evidence type="ECO:0000256" key="6">
    <source>
        <dbReference type="SAM" id="Phobius"/>
    </source>
</evidence>
<keyword evidence="8" id="KW-1185">Reference proteome</keyword>
<comment type="similarity">
    <text evidence="2">Belongs to the autoinducer-2 exporter (AI-2E) (TC 2.A.86) family.</text>
</comment>
<dbReference type="InterPro" id="IPR002549">
    <property type="entry name" value="AI-2E-like"/>
</dbReference>
<dbReference type="AlphaFoldDB" id="A0A2N5DUX6"/>
<evidence type="ECO:0000256" key="2">
    <source>
        <dbReference type="ARBA" id="ARBA00009773"/>
    </source>
</evidence>
<dbReference type="EMBL" id="PJZH01000028">
    <property type="protein sequence ID" value="PLR30741.1"/>
    <property type="molecule type" value="Genomic_DNA"/>
</dbReference>
<feature type="transmembrane region" description="Helical" evidence="6">
    <location>
        <begin position="60"/>
        <end position="86"/>
    </location>
</feature>
<gene>
    <name evidence="7" type="ORF">CYR32_18130</name>
</gene>
<dbReference type="GO" id="GO:0016020">
    <property type="term" value="C:membrane"/>
    <property type="evidence" value="ECO:0007669"/>
    <property type="project" value="UniProtKB-SubCell"/>
</dbReference>
<organism evidence="7 8">
    <name type="scientific">Chimaeribacter coloradensis</name>
    <dbReference type="NCBI Taxonomy" id="2060068"/>
    <lineage>
        <taxon>Bacteria</taxon>
        <taxon>Pseudomonadati</taxon>
        <taxon>Pseudomonadota</taxon>
        <taxon>Gammaproteobacteria</taxon>
        <taxon>Enterobacterales</taxon>
        <taxon>Yersiniaceae</taxon>
        <taxon>Chimaeribacter</taxon>
    </lineage>
</organism>
<dbReference type="OrthoDB" id="8113193at2"/>
<evidence type="ECO:0000256" key="5">
    <source>
        <dbReference type="ARBA" id="ARBA00023136"/>
    </source>
</evidence>
<keyword evidence="4 6" id="KW-1133">Transmembrane helix</keyword>
<name>A0A2N5DUX6_9GAMM</name>
<feature type="transmembrane region" description="Helical" evidence="6">
    <location>
        <begin position="12"/>
        <end position="40"/>
    </location>
</feature>
<evidence type="ECO:0000256" key="4">
    <source>
        <dbReference type="ARBA" id="ARBA00022989"/>
    </source>
</evidence>
<evidence type="ECO:0000256" key="1">
    <source>
        <dbReference type="ARBA" id="ARBA00004141"/>
    </source>
</evidence>
<feature type="transmembrane region" description="Helical" evidence="6">
    <location>
        <begin position="256"/>
        <end position="277"/>
    </location>
</feature>
<comment type="caution">
    <text evidence="7">The sequence shown here is derived from an EMBL/GenBank/DDBJ whole genome shotgun (WGS) entry which is preliminary data.</text>
</comment>
<feature type="transmembrane region" description="Helical" evidence="6">
    <location>
        <begin position="204"/>
        <end position="225"/>
    </location>
</feature>
<comment type="subcellular location">
    <subcellularLocation>
        <location evidence="1">Membrane</location>
        <topology evidence="1">Multi-pass membrane protein</topology>
    </subcellularLocation>
</comment>